<dbReference type="RefSeq" id="WP_259137913.1">
    <property type="nucleotide sequence ID" value="NZ_JANUXX010000003.1"/>
</dbReference>
<feature type="transmembrane region" description="Helical" evidence="1">
    <location>
        <begin position="52"/>
        <end position="70"/>
    </location>
</feature>
<comment type="caution">
    <text evidence="2">The sequence shown here is derived from an EMBL/GenBank/DDBJ whole genome shotgun (WGS) entry which is preliminary data.</text>
</comment>
<keyword evidence="1" id="KW-0472">Membrane</keyword>
<keyword evidence="3" id="KW-1185">Reference proteome</keyword>
<evidence type="ECO:0008006" key="4">
    <source>
        <dbReference type="Google" id="ProtNLM"/>
    </source>
</evidence>
<dbReference type="Proteomes" id="UP001206548">
    <property type="component" value="Unassembled WGS sequence"/>
</dbReference>
<name>A0ABT2F6V5_9STRE</name>
<sequence length="97" mass="11213">MDTRVLVFVLVAIGMILLYLLYRLNRLEKYLRHFHLKNQEGVGALSHSKDPIYLLIATLLILPFLMDFVANGFKSSQLTGLFIIVMFLYLYCDGDNK</sequence>
<proteinExistence type="predicted"/>
<organism evidence="2 3">
    <name type="scientific">Streptococcus sciuri</name>
    <dbReference type="NCBI Taxonomy" id="2973939"/>
    <lineage>
        <taxon>Bacteria</taxon>
        <taxon>Bacillati</taxon>
        <taxon>Bacillota</taxon>
        <taxon>Bacilli</taxon>
        <taxon>Lactobacillales</taxon>
        <taxon>Streptococcaceae</taxon>
        <taxon>Streptococcus</taxon>
    </lineage>
</organism>
<evidence type="ECO:0000313" key="3">
    <source>
        <dbReference type="Proteomes" id="UP001206548"/>
    </source>
</evidence>
<gene>
    <name evidence="2" type="ORF">NXS10_03965</name>
</gene>
<feature type="transmembrane region" description="Helical" evidence="1">
    <location>
        <begin position="76"/>
        <end position="92"/>
    </location>
</feature>
<keyword evidence="1" id="KW-1133">Transmembrane helix</keyword>
<keyword evidence="1" id="KW-0812">Transmembrane</keyword>
<evidence type="ECO:0000256" key="1">
    <source>
        <dbReference type="SAM" id="Phobius"/>
    </source>
</evidence>
<protein>
    <recommendedName>
        <fullName evidence="4">DUF3784 domain-containing protein</fullName>
    </recommendedName>
</protein>
<evidence type="ECO:0000313" key="2">
    <source>
        <dbReference type="EMBL" id="MCS4488120.1"/>
    </source>
</evidence>
<feature type="transmembrane region" description="Helical" evidence="1">
    <location>
        <begin position="6"/>
        <end position="22"/>
    </location>
</feature>
<accession>A0ABT2F6V5</accession>
<reference evidence="2 3" key="1">
    <citation type="journal article" date="2023" name="Int. J. Syst. Evol. Microbiol.">
        <title>Streptococcus sciuri sp. nov., Staphylococcus marylandisciuri sp. nov. and Staphylococcus americanisciuri sp. nov., isolated from faeces of eastern grey squirrel (Sciurus carolinensis).</title>
        <authorList>
            <person name="Volokhov D.V."/>
            <person name="Zagorodnyaya T.A."/>
            <person name="Furtak V.A."/>
            <person name="Nattanmai G."/>
            <person name="Randall L."/>
            <person name="Jose S."/>
            <person name="Gao Y."/>
            <person name="Eisenberg T."/>
            <person name="Delmonte P."/>
            <person name="Blom J."/>
            <person name="Mitchell K.K."/>
        </authorList>
    </citation>
    <scope>NUCLEOTIDE SEQUENCE [LARGE SCALE GENOMIC DNA]</scope>
    <source>
        <strain evidence="2 3">SQ9-PEA</strain>
    </source>
</reference>
<dbReference type="EMBL" id="JANUXX010000003">
    <property type="protein sequence ID" value="MCS4488120.1"/>
    <property type="molecule type" value="Genomic_DNA"/>
</dbReference>